<dbReference type="KEGG" id="ntr:B0W44_13060"/>
<name>A0A1U9K934_9BACL</name>
<dbReference type="Proteomes" id="UP000188603">
    <property type="component" value="Chromosome"/>
</dbReference>
<dbReference type="AlphaFoldDB" id="A0A1U9K934"/>
<dbReference type="RefSeq" id="WP_077720412.1">
    <property type="nucleotide sequence ID" value="NZ_CP019699.1"/>
</dbReference>
<evidence type="ECO:0008006" key="3">
    <source>
        <dbReference type="Google" id="ProtNLM"/>
    </source>
</evidence>
<evidence type="ECO:0000313" key="2">
    <source>
        <dbReference type="Proteomes" id="UP000188603"/>
    </source>
</evidence>
<gene>
    <name evidence="1" type="ORF">B0W44_13060</name>
</gene>
<proteinExistence type="predicted"/>
<dbReference type="NCBIfam" id="NF000539">
    <property type="entry name" value="plantaricin"/>
    <property type="match status" value="1"/>
</dbReference>
<accession>A0A1U9K934</accession>
<dbReference type="STRING" id="1471761.B0W44_13060"/>
<dbReference type="InterPro" id="IPR027635">
    <property type="entry name" value="Lantibiotic2_lead_pep_dom"/>
</dbReference>
<organism evidence="1 2">
    <name type="scientific">Novibacillus thermophilus</name>
    <dbReference type="NCBI Taxonomy" id="1471761"/>
    <lineage>
        <taxon>Bacteria</taxon>
        <taxon>Bacillati</taxon>
        <taxon>Bacillota</taxon>
        <taxon>Bacilli</taxon>
        <taxon>Bacillales</taxon>
        <taxon>Thermoactinomycetaceae</taxon>
        <taxon>Novibacillus</taxon>
    </lineage>
</organism>
<dbReference type="OrthoDB" id="2991446at2"/>
<protein>
    <recommendedName>
        <fullName evidence="3">Type 2 lantibiotic</fullName>
    </recommendedName>
</protein>
<dbReference type="EMBL" id="CP019699">
    <property type="protein sequence ID" value="AQS56552.1"/>
    <property type="molecule type" value="Genomic_DNA"/>
</dbReference>
<sequence>MNRNDLVKAWKDPSYRERAGVSISHPAGEVLTEISDEELMRVNGGAGVEPQATPTTVSSAWCVSAGIGTGLLLTFTVCKN</sequence>
<keyword evidence="2" id="KW-1185">Reference proteome</keyword>
<evidence type="ECO:0000313" key="1">
    <source>
        <dbReference type="EMBL" id="AQS56552.1"/>
    </source>
</evidence>
<dbReference type="GO" id="GO:0042742">
    <property type="term" value="P:defense response to bacterium"/>
    <property type="evidence" value="ECO:0007669"/>
    <property type="project" value="InterPro"/>
</dbReference>
<dbReference type="NCBIfam" id="TIGR03898">
    <property type="entry name" value="lanti_MRSA_kill"/>
    <property type="match status" value="1"/>
</dbReference>
<reference evidence="1 2" key="1">
    <citation type="journal article" date="2015" name="Int. J. Syst. Evol. Microbiol.">
        <title>Novibacillus thermophilus gen. nov., sp. nov., a Gram-staining-negative and moderately thermophilic member of the family Thermoactinomycetaceae.</title>
        <authorList>
            <person name="Yang G."/>
            <person name="Chen J."/>
            <person name="Zhou S."/>
        </authorList>
    </citation>
    <scope>NUCLEOTIDE SEQUENCE [LARGE SCALE GENOMIC DNA]</scope>
    <source>
        <strain evidence="1 2">SG-1</strain>
    </source>
</reference>